<keyword evidence="3" id="KW-1185">Reference proteome</keyword>
<organism evidence="2 3">
    <name type="scientific">Triangularia verruculosa</name>
    <dbReference type="NCBI Taxonomy" id="2587418"/>
    <lineage>
        <taxon>Eukaryota</taxon>
        <taxon>Fungi</taxon>
        <taxon>Dikarya</taxon>
        <taxon>Ascomycota</taxon>
        <taxon>Pezizomycotina</taxon>
        <taxon>Sordariomycetes</taxon>
        <taxon>Sordariomycetidae</taxon>
        <taxon>Sordariales</taxon>
        <taxon>Podosporaceae</taxon>
        <taxon>Triangularia</taxon>
    </lineage>
</organism>
<feature type="region of interest" description="Disordered" evidence="1">
    <location>
        <begin position="148"/>
        <end position="174"/>
    </location>
</feature>
<proteinExistence type="predicted"/>
<evidence type="ECO:0000313" key="2">
    <source>
        <dbReference type="EMBL" id="KAK4197024.1"/>
    </source>
</evidence>
<evidence type="ECO:0000256" key="1">
    <source>
        <dbReference type="SAM" id="MobiDB-lite"/>
    </source>
</evidence>
<accession>A0AAN6XAQ0</accession>
<dbReference type="EMBL" id="MU863971">
    <property type="protein sequence ID" value="KAK4197024.1"/>
    <property type="molecule type" value="Genomic_DNA"/>
</dbReference>
<name>A0AAN6XAQ0_9PEZI</name>
<feature type="compositionally biased region" description="Basic and acidic residues" evidence="1">
    <location>
        <begin position="156"/>
        <end position="174"/>
    </location>
</feature>
<gene>
    <name evidence="2" type="ORF">QBC40DRAFT_182021</name>
</gene>
<feature type="non-terminal residue" evidence="2">
    <location>
        <position position="1"/>
    </location>
</feature>
<protein>
    <submittedName>
        <fullName evidence="2">Uncharacterized protein</fullName>
    </submittedName>
</protein>
<dbReference type="Proteomes" id="UP001303160">
    <property type="component" value="Unassembled WGS sequence"/>
</dbReference>
<comment type="caution">
    <text evidence="2">The sequence shown here is derived from an EMBL/GenBank/DDBJ whole genome shotgun (WGS) entry which is preliminary data.</text>
</comment>
<dbReference type="InterPro" id="IPR027417">
    <property type="entry name" value="P-loop_NTPase"/>
</dbReference>
<evidence type="ECO:0000313" key="3">
    <source>
        <dbReference type="Proteomes" id="UP001303160"/>
    </source>
</evidence>
<sequence length="271" mass="28893">LALQTISLALLPATETGADKNDKTALIVSTLPAQSLVPRLRAVLVEQLSKVVVGDLQGHVRGCLSRISISRVFDMQGLGEVVDELSLLEEDKVPGLVLVVGVGLLMNGLFTAKAHDKAAAHGFVAGLAGKLRGVAGKKGNGPLVVLLNSTTSSHPDAGEERRTEGGQLREGEGAREGQVLLRGEGDFKRRESRPAWGQVFGQLVGMHLMVTRVDGVVAGGRGWVVEVLGDEVGVYSCSDEGIGEEIWTRRNREQRWGVVEVRDGRVVDVVL</sequence>
<dbReference type="AlphaFoldDB" id="A0AAN6XAQ0"/>
<reference evidence="2" key="1">
    <citation type="journal article" date="2023" name="Mol. Phylogenet. Evol.">
        <title>Genome-scale phylogeny and comparative genomics of the fungal order Sordariales.</title>
        <authorList>
            <person name="Hensen N."/>
            <person name="Bonometti L."/>
            <person name="Westerberg I."/>
            <person name="Brannstrom I.O."/>
            <person name="Guillou S."/>
            <person name="Cros-Aarteil S."/>
            <person name="Calhoun S."/>
            <person name="Haridas S."/>
            <person name="Kuo A."/>
            <person name="Mondo S."/>
            <person name="Pangilinan J."/>
            <person name="Riley R."/>
            <person name="LaButti K."/>
            <person name="Andreopoulos B."/>
            <person name="Lipzen A."/>
            <person name="Chen C."/>
            <person name="Yan M."/>
            <person name="Daum C."/>
            <person name="Ng V."/>
            <person name="Clum A."/>
            <person name="Steindorff A."/>
            <person name="Ohm R.A."/>
            <person name="Martin F."/>
            <person name="Silar P."/>
            <person name="Natvig D.O."/>
            <person name="Lalanne C."/>
            <person name="Gautier V."/>
            <person name="Ament-Velasquez S.L."/>
            <person name="Kruys A."/>
            <person name="Hutchinson M.I."/>
            <person name="Powell A.J."/>
            <person name="Barry K."/>
            <person name="Miller A.N."/>
            <person name="Grigoriev I.V."/>
            <person name="Debuchy R."/>
            <person name="Gladieux P."/>
            <person name="Hiltunen Thoren M."/>
            <person name="Johannesson H."/>
        </authorList>
    </citation>
    <scope>NUCLEOTIDE SEQUENCE</scope>
    <source>
        <strain evidence="2">CBS 315.58</strain>
    </source>
</reference>
<dbReference type="Gene3D" id="3.40.50.300">
    <property type="entry name" value="P-loop containing nucleotide triphosphate hydrolases"/>
    <property type="match status" value="1"/>
</dbReference>
<reference evidence="2" key="2">
    <citation type="submission" date="2023-05" db="EMBL/GenBank/DDBJ databases">
        <authorList>
            <consortium name="Lawrence Berkeley National Laboratory"/>
            <person name="Steindorff A."/>
            <person name="Hensen N."/>
            <person name="Bonometti L."/>
            <person name="Westerberg I."/>
            <person name="Brannstrom I.O."/>
            <person name="Guillou S."/>
            <person name="Cros-Aarteil S."/>
            <person name="Calhoun S."/>
            <person name="Haridas S."/>
            <person name="Kuo A."/>
            <person name="Mondo S."/>
            <person name="Pangilinan J."/>
            <person name="Riley R."/>
            <person name="Labutti K."/>
            <person name="Andreopoulos B."/>
            <person name="Lipzen A."/>
            <person name="Chen C."/>
            <person name="Yanf M."/>
            <person name="Daum C."/>
            <person name="Ng V."/>
            <person name="Clum A."/>
            <person name="Ohm R."/>
            <person name="Martin F."/>
            <person name="Silar P."/>
            <person name="Natvig D."/>
            <person name="Lalanne C."/>
            <person name="Gautier V."/>
            <person name="Ament-Velasquez S.L."/>
            <person name="Kruys A."/>
            <person name="Hutchinson M.I."/>
            <person name="Powell A.J."/>
            <person name="Barry K."/>
            <person name="Miller A.N."/>
            <person name="Grigoriev I.V."/>
            <person name="Debuchy R."/>
            <person name="Gladieux P."/>
            <person name="Thoren M.H."/>
            <person name="Johannesson H."/>
        </authorList>
    </citation>
    <scope>NUCLEOTIDE SEQUENCE</scope>
    <source>
        <strain evidence="2">CBS 315.58</strain>
    </source>
</reference>